<dbReference type="OrthoDB" id="132546at2157"/>
<keyword evidence="2" id="KW-1185">Reference proteome</keyword>
<gene>
    <name evidence="1" type="ORF">ASJ80_02755</name>
</gene>
<dbReference type="SUPFAM" id="SSF53756">
    <property type="entry name" value="UDP-Glycosyltransferase/glycogen phosphorylase"/>
    <property type="match status" value="1"/>
</dbReference>
<reference evidence="1 2" key="1">
    <citation type="journal article" date="2017" name="BMC Genomics">
        <title>Genomic analysis of methanogenic archaea reveals a shift towards energy conservation.</title>
        <authorList>
            <person name="Gilmore S.P."/>
            <person name="Henske J.K."/>
            <person name="Sexton J.A."/>
            <person name="Solomon K.V."/>
            <person name="Seppala S."/>
            <person name="Yoo J.I."/>
            <person name="Huyett L.M."/>
            <person name="Pressman A."/>
            <person name="Cogan J.Z."/>
            <person name="Kivenson V."/>
            <person name="Peng X."/>
            <person name="Tan Y."/>
            <person name="Valentine D.L."/>
            <person name="O'Malley M.A."/>
        </authorList>
    </citation>
    <scope>NUCLEOTIDE SEQUENCE [LARGE SCALE GENOMIC DNA]</scope>
    <source>
        <strain evidence="1 2">M.o.H.</strain>
    </source>
</reference>
<organism evidence="1 2">
    <name type="scientific">Methanobacterium bryantii</name>
    <dbReference type="NCBI Taxonomy" id="2161"/>
    <lineage>
        <taxon>Archaea</taxon>
        <taxon>Methanobacteriati</taxon>
        <taxon>Methanobacteriota</taxon>
        <taxon>Methanomada group</taxon>
        <taxon>Methanobacteria</taxon>
        <taxon>Methanobacteriales</taxon>
        <taxon>Methanobacteriaceae</taxon>
        <taxon>Methanobacterium</taxon>
    </lineage>
</organism>
<evidence type="ECO:0000313" key="2">
    <source>
        <dbReference type="Proteomes" id="UP000217784"/>
    </source>
</evidence>
<dbReference type="Pfam" id="PF13692">
    <property type="entry name" value="Glyco_trans_1_4"/>
    <property type="match status" value="1"/>
</dbReference>
<comment type="caution">
    <text evidence="1">The sequence shown here is derived from an EMBL/GenBank/DDBJ whole genome shotgun (WGS) entry which is preliminary data.</text>
</comment>
<dbReference type="CDD" id="cd03801">
    <property type="entry name" value="GT4_PimA-like"/>
    <property type="match status" value="1"/>
</dbReference>
<evidence type="ECO:0000313" key="1">
    <source>
        <dbReference type="EMBL" id="PAV03954.1"/>
    </source>
</evidence>
<protein>
    <recommendedName>
        <fullName evidence="3">Glycosyl transferase family 1 domain-containing protein</fullName>
    </recommendedName>
</protein>
<dbReference type="GO" id="GO:0016757">
    <property type="term" value="F:glycosyltransferase activity"/>
    <property type="evidence" value="ECO:0007669"/>
    <property type="project" value="TreeGrafter"/>
</dbReference>
<sequence>MRVCVVGHFKDNLDEGVRIVGRSIFKMLENEDIDLKKVDINSISNWKDIIKFNPDIIHFILAPTVNGLIIAKLISILSLKSKIIISAVQPAVPQWNILKVMRPDLMLVQSSKSELIFKSINFKTKFMYNGIDTEKFKPVNTKEKKRLREKYKVPLDKFVVLHLASLKRERNLDIFKEIQKEQDNHVIIIGRENENTDEELTHELEESGCEVWIKHFQNIEDIYNLSDCYIFPTVDNRACIETPLSVLESMACNLPVITTKFGAIPDLFDEGNGLFYINRENEISSFIDKFRNKNVEIKTRSGALTYSMENMANSLMDIYNDLLN</sequence>
<name>A0A2A2H3Q6_METBR</name>
<dbReference type="RefSeq" id="WP_069583650.1">
    <property type="nucleotide sequence ID" value="NZ_LMVM01000033.1"/>
</dbReference>
<dbReference type="EMBL" id="LMVM01000033">
    <property type="protein sequence ID" value="PAV03954.1"/>
    <property type="molecule type" value="Genomic_DNA"/>
</dbReference>
<accession>A0A2A2H3Q6</accession>
<dbReference type="Gene3D" id="3.40.50.2000">
    <property type="entry name" value="Glycogen Phosphorylase B"/>
    <property type="match status" value="2"/>
</dbReference>
<dbReference type="InterPro" id="IPR050194">
    <property type="entry name" value="Glycosyltransferase_grp1"/>
</dbReference>
<dbReference type="PANTHER" id="PTHR45947">
    <property type="entry name" value="SULFOQUINOVOSYL TRANSFERASE SQD2"/>
    <property type="match status" value="1"/>
</dbReference>
<dbReference type="Proteomes" id="UP000217784">
    <property type="component" value="Unassembled WGS sequence"/>
</dbReference>
<proteinExistence type="predicted"/>
<dbReference type="AlphaFoldDB" id="A0A2A2H3Q6"/>
<evidence type="ECO:0008006" key="3">
    <source>
        <dbReference type="Google" id="ProtNLM"/>
    </source>
</evidence>
<dbReference type="PANTHER" id="PTHR45947:SF3">
    <property type="entry name" value="SULFOQUINOVOSYL TRANSFERASE SQD2"/>
    <property type="match status" value="1"/>
</dbReference>